<accession>A0ABD5EBQ7</accession>
<keyword evidence="2" id="KW-1133">Transmembrane helix</keyword>
<dbReference type="EMBL" id="JAVRER010000040">
    <property type="protein sequence ID" value="MDT0418207.1"/>
    <property type="molecule type" value="Genomic_DNA"/>
</dbReference>
<keyword evidence="3" id="KW-0732">Signal</keyword>
<feature type="signal peptide" evidence="3">
    <location>
        <begin position="1"/>
        <end position="21"/>
    </location>
</feature>
<organism evidence="4 5">
    <name type="scientific">Streptomyces evansiae</name>
    <dbReference type="NCBI Taxonomy" id="3075535"/>
    <lineage>
        <taxon>Bacteria</taxon>
        <taxon>Bacillati</taxon>
        <taxon>Actinomycetota</taxon>
        <taxon>Actinomycetes</taxon>
        <taxon>Kitasatosporales</taxon>
        <taxon>Streptomycetaceae</taxon>
        <taxon>Streptomyces</taxon>
    </lineage>
</organism>
<dbReference type="Pfam" id="PF19516">
    <property type="entry name" value="DUF6049"/>
    <property type="match status" value="1"/>
</dbReference>
<feature type="region of interest" description="Disordered" evidence="1">
    <location>
        <begin position="711"/>
        <end position="784"/>
    </location>
</feature>
<feature type="region of interest" description="Disordered" evidence="1">
    <location>
        <begin position="482"/>
        <end position="501"/>
    </location>
</feature>
<name>A0ABD5EBQ7_9ACTN</name>
<keyword evidence="2" id="KW-0472">Membrane</keyword>
<evidence type="ECO:0000256" key="2">
    <source>
        <dbReference type="SAM" id="Phobius"/>
    </source>
</evidence>
<sequence length="784" mass="83044">MAVTAAVPLLGLLAHLTPAQANTPRQPAAAEPTGSRTVDIQLTGLTPEAPEAGDTVTVTGTLTNRSKQTITEAHVALRVGQLLGSRSAIDVADGRSGYTPGLDGNEVADKYDHKVDKLKPKQKESFSLAVPVKDLQLGADGVYQIGVSFDGRTSSVPWQEQVLGIKRTYLPWQPEPTARQSRTTVLWPLISTAHIGARTVGGGEDDQNNVFENDDLAKEILPGGRLDRMLALGKSLDVTWVIDPDLVNTVADMANGYRLAGKDGKTVAGPKKNKDAATSWLNALGKALTGHSVVALPYGDPDLASIAHNGTKVPTTLARLKTATDIGRSTTLSIPDADLKVSTDYAWPVDGAIDRSIVDVATSAGATKVITRSDSLSEPDSLLYTPSAARPIGGGVTAIVTDTRLSTAFEGSMDSPQSATLAVQRFLAQSLALTRQDEQKQRTVVVAPQRTPTTAQAEAMATAVRALQGGRWSLSQELDDTAKTKADPQANTRVPARSAYPKSLRKQELPTAAFTSLHTTQKGLDSFQEILQRPDRVITPFGLAMDRAVATSWRGRAGEAASYRTDVRSYLDSLVRQVRLIPKTDAKLSGHSATIPVTVQNNLLQDAQHLKVRLTSTKPTRLKIGEGPWEERAIKIGAGHSQTVKFDTTINANGPVQVQAQLVTDDNRPYGQPVEFSVDATEVTSTVMLIIAGGVLLLVLAGLRMYTQRKRRAREDGTGGGDTAPGPQGPGDGGPAPAGEDTPRGPAADAPRSPAENPPKGSAAGPDTGSENIERSGTGERVDR</sequence>
<comment type="caution">
    <text evidence="4">The sequence shown here is derived from an EMBL/GenBank/DDBJ whole genome shotgun (WGS) entry which is preliminary data.</text>
</comment>
<dbReference type="Proteomes" id="UP001183607">
    <property type="component" value="Unassembled WGS sequence"/>
</dbReference>
<gene>
    <name evidence="4" type="ORF">RM574_22230</name>
</gene>
<evidence type="ECO:0000256" key="3">
    <source>
        <dbReference type="SAM" id="SignalP"/>
    </source>
</evidence>
<evidence type="ECO:0000313" key="4">
    <source>
        <dbReference type="EMBL" id="MDT0418207.1"/>
    </source>
</evidence>
<evidence type="ECO:0000313" key="5">
    <source>
        <dbReference type="Proteomes" id="UP001183607"/>
    </source>
</evidence>
<feature type="transmembrane region" description="Helical" evidence="2">
    <location>
        <begin position="687"/>
        <end position="706"/>
    </location>
</feature>
<dbReference type="InterPro" id="IPR010916">
    <property type="entry name" value="TonB_box_CS"/>
</dbReference>
<feature type="compositionally biased region" description="Basic and acidic residues" evidence="1">
    <location>
        <begin position="772"/>
        <end position="784"/>
    </location>
</feature>
<keyword evidence="2" id="KW-0812">Transmembrane</keyword>
<evidence type="ECO:0000256" key="1">
    <source>
        <dbReference type="SAM" id="MobiDB-lite"/>
    </source>
</evidence>
<proteinExistence type="predicted"/>
<dbReference type="InterPro" id="IPR046112">
    <property type="entry name" value="DUF6049"/>
</dbReference>
<feature type="chain" id="PRO_5044806135" evidence="3">
    <location>
        <begin position="22"/>
        <end position="784"/>
    </location>
</feature>
<reference evidence="5" key="1">
    <citation type="submission" date="2023-07" db="EMBL/GenBank/DDBJ databases">
        <title>30 novel species of actinomycetes from the DSMZ collection.</title>
        <authorList>
            <person name="Nouioui I."/>
        </authorList>
    </citation>
    <scope>NUCLEOTIDE SEQUENCE [LARGE SCALE GENOMIC DNA]</scope>
    <source>
        <strain evidence="5">DSM 41982</strain>
    </source>
</reference>
<dbReference type="PROSITE" id="PS00430">
    <property type="entry name" value="TONB_DEPENDENT_REC_1"/>
    <property type="match status" value="1"/>
</dbReference>
<feature type="compositionally biased region" description="Gly residues" evidence="1">
    <location>
        <begin position="718"/>
        <end position="736"/>
    </location>
</feature>
<dbReference type="AlphaFoldDB" id="A0ABD5EBQ7"/>
<protein>
    <submittedName>
        <fullName evidence="4">DUF6049 family protein</fullName>
    </submittedName>
</protein>